<evidence type="ECO:0000256" key="2">
    <source>
        <dbReference type="ARBA" id="ARBA00023002"/>
    </source>
</evidence>
<dbReference type="Gene3D" id="3.40.50.720">
    <property type="entry name" value="NAD(P)-binding Rossmann-like Domain"/>
    <property type="match status" value="1"/>
</dbReference>
<dbReference type="SUPFAM" id="SSF51735">
    <property type="entry name" value="NAD(P)-binding Rossmann-fold domains"/>
    <property type="match status" value="1"/>
</dbReference>
<evidence type="ECO:0000256" key="1">
    <source>
        <dbReference type="ARBA" id="ARBA00006484"/>
    </source>
</evidence>
<evidence type="ECO:0000313" key="4">
    <source>
        <dbReference type="Proteomes" id="UP000700596"/>
    </source>
</evidence>
<comment type="caution">
    <text evidence="3">The sequence shown here is derived from an EMBL/GenBank/DDBJ whole genome shotgun (WGS) entry which is preliminary data.</text>
</comment>
<dbReference type="AlphaFoldDB" id="A0A9P9IAY3"/>
<proteinExistence type="inferred from homology"/>
<name>A0A9P9IAY3_9PLEO</name>
<dbReference type="InterPro" id="IPR036291">
    <property type="entry name" value="NAD(P)-bd_dom_sf"/>
</dbReference>
<dbReference type="Proteomes" id="UP000700596">
    <property type="component" value="Unassembled WGS sequence"/>
</dbReference>
<dbReference type="EMBL" id="JAGMWT010000020">
    <property type="protein sequence ID" value="KAH7112925.1"/>
    <property type="molecule type" value="Genomic_DNA"/>
</dbReference>
<organism evidence="3 4">
    <name type="scientific">Dendryphion nanum</name>
    <dbReference type="NCBI Taxonomy" id="256645"/>
    <lineage>
        <taxon>Eukaryota</taxon>
        <taxon>Fungi</taxon>
        <taxon>Dikarya</taxon>
        <taxon>Ascomycota</taxon>
        <taxon>Pezizomycotina</taxon>
        <taxon>Dothideomycetes</taxon>
        <taxon>Pleosporomycetidae</taxon>
        <taxon>Pleosporales</taxon>
        <taxon>Torulaceae</taxon>
        <taxon>Dendryphion</taxon>
    </lineage>
</organism>
<evidence type="ECO:0000313" key="3">
    <source>
        <dbReference type="EMBL" id="KAH7112925.1"/>
    </source>
</evidence>
<sequence>MELTSFASIRKAAAEFLEKSGGKLNVLVANAGIMAVPFSLTEDGHEIQFGTNYLSHFLLFHLLEPALLATATKEFPSRYVSVSSKGHGFGPVRFHDYNFESDDGQFESWVGFEEKKEKYDTWAAYGQSKTANIWMANSIERHYGSRNLHATSLHPGGIADSGLTAHIDKDILKSFLTPEDIRYYKSAAQGASTQVYAAVSAEWAQKGGKYLSDCIVERSFIERKDEGISDRQNDGHAAWAYDEVGEERLWKDSFKLVGLELPEEK</sequence>
<accession>A0A9P9IAY3</accession>
<dbReference type="PANTHER" id="PTHR24320:SF272">
    <property type="entry name" value="NAD(P)-BINDING ROSSMANN-FOLD SUPERFAMILY PROTEIN"/>
    <property type="match status" value="1"/>
</dbReference>
<gene>
    <name evidence="3" type="ORF">B0J11DRAFT_542305</name>
</gene>
<dbReference type="OrthoDB" id="191139at2759"/>
<keyword evidence="2" id="KW-0560">Oxidoreductase</keyword>
<reference evidence="3" key="1">
    <citation type="journal article" date="2021" name="Nat. Commun.">
        <title>Genetic determinants of endophytism in the Arabidopsis root mycobiome.</title>
        <authorList>
            <person name="Mesny F."/>
            <person name="Miyauchi S."/>
            <person name="Thiergart T."/>
            <person name="Pickel B."/>
            <person name="Atanasova L."/>
            <person name="Karlsson M."/>
            <person name="Huettel B."/>
            <person name="Barry K.W."/>
            <person name="Haridas S."/>
            <person name="Chen C."/>
            <person name="Bauer D."/>
            <person name="Andreopoulos W."/>
            <person name="Pangilinan J."/>
            <person name="LaButti K."/>
            <person name="Riley R."/>
            <person name="Lipzen A."/>
            <person name="Clum A."/>
            <person name="Drula E."/>
            <person name="Henrissat B."/>
            <person name="Kohler A."/>
            <person name="Grigoriev I.V."/>
            <person name="Martin F.M."/>
            <person name="Hacquard S."/>
        </authorList>
    </citation>
    <scope>NUCLEOTIDE SEQUENCE</scope>
    <source>
        <strain evidence="3">MPI-CAGE-CH-0243</strain>
    </source>
</reference>
<keyword evidence="4" id="KW-1185">Reference proteome</keyword>
<comment type="similarity">
    <text evidence="1">Belongs to the short-chain dehydrogenases/reductases (SDR) family.</text>
</comment>
<dbReference type="PANTHER" id="PTHR24320">
    <property type="entry name" value="RETINOL DEHYDROGENASE"/>
    <property type="match status" value="1"/>
</dbReference>
<evidence type="ECO:0008006" key="5">
    <source>
        <dbReference type="Google" id="ProtNLM"/>
    </source>
</evidence>
<dbReference type="GO" id="GO:0016491">
    <property type="term" value="F:oxidoreductase activity"/>
    <property type="evidence" value="ECO:0007669"/>
    <property type="project" value="UniProtKB-KW"/>
</dbReference>
<protein>
    <recommendedName>
        <fullName evidence="5">Short-chain dehydrogenase</fullName>
    </recommendedName>
</protein>